<keyword evidence="6" id="KW-1185">Reference proteome</keyword>
<accession>A0A1X1T5C6</accession>
<keyword evidence="1" id="KW-0805">Transcription regulation</keyword>
<evidence type="ECO:0000259" key="4">
    <source>
        <dbReference type="PROSITE" id="PS50995"/>
    </source>
</evidence>
<feature type="domain" description="HTH marR-type" evidence="4">
    <location>
        <begin position="6"/>
        <end position="138"/>
    </location>
</feature>
<dbReference type="GO" id="GO:0003677">
    <property type="term" value="F:DNA binding"/>
    <property type="evidence" value="ECO:0007669"/>
    <property type="project" value="UniProtKB-KW"/>
</dbReference>
<gene>
    <name evidence="5" type="ORF">AWC02_20280</name>
</gene>
<dbReference type="SUPFAM" id="SSF46785">
    <property type="entry name" value="Winged helix' DNA-binding domain"/>
    <property type="match status" value="1"/>
</dbReference>
<dbReference type="Proteomes" id="UP000193465">
    <property type="component" value="Unassembled WGS sequence"/>
</dbReference>
<dbReference type="InterPro" id="IPR036388">
    <property type="entry name" value="WH-like_DNA-bd_sf"/>
</dbReference>
<sequence>MIDVDSAPLGYLLYRASSALRPQVTAVLGPLGLTLPEFACLRVLSLRPGLSSAELARHAGVTPQAMNTVLHRLENRGAVSRPDSVPSGRALPATLTEAGRDLLTKAEQAVRVADGRVLAALSTSEQHRLREMLERIGAECTPG</sequence>
<dbReference type="PANTHER" id="PTHR33164:SF43">
    <property type="entry name" value="HTH-TYPE TRANSCRIPTIONAL REPRESSOR YETL"/>
    <property type="match status" value="1"/>
</dbReference>
<organism evidence="5 6">
    <name type="scientific">Mycolicibacter engbaekii</name>
    <dbReference type="NCBI Taxonomy" id="188915"/>
    <lineage>
        <taxon>Bacteria</taxon>
        <taxon>Bacillati</taxon>
        <taxon>Actinomycetota</taxon>
        <taxon>Actinomycetes</taxon>
        <taxon>Mycobacteriales</taxon>
        <taxon>Mycobacteriaceae</taxon>
        <taxon>Mycolicibacter</taxon>
    </lineage>
</organism>
<dbReference type="RefSeq" id="WP_085130633.1">
    <property type="nucleotide sequence ID" value="NZ_LQOT01000076.1"/>
</dbReference>
<dbReference type="InterPro" id="IPR036390">
    <property type="entry name" value="WH_DNA-bd_sf"/>
</dbReference>
<dbReference type="InterPro" id="IPR039422">
    <property type="entry name" value="MarR/SlyA-like"/>
</dbReference>
<evidence type="ECO:0000256" key="3">
    <source>
        <dbReference type="ARBA" id="ARBA00023163"/>
    </source>
</evidence>
<name>A0A1X1T5C6_9MYCO</name>
<keyword evidence="2" id="KW-0238">DNA-binding</keyword>
<dbReference type="Gene3D" id="1.10.10.10">
    <property type="entry name" value="Winged helix-like DNA-binding domain superfamily/Winged helix DNA-binding domain"/>
    <property type="match status" value="1"/>
</dbReference>
<dbReference type="GO" id="GO:0003700">
    <property type="term" value="F:DNA-binding transcription factor activity"/>
    <property type="evidence" value="ECO:0007669"/>
    <property type="project" value="InterPro"/>
</dbReference>
<evidence type="ECO:0000313" key="6">
    <source>
        <dbReference type="Proteomes" id="UP000193465"/>
    </source>
</evidence>
<keyword evidence="3" id="KW-0804">Transcription</keyword>
<proteinExistence type="predicted"/>
<protein>
    <submittedName>
        <fullName evidence="5">Transcriptional regulator</fullName>
    </submittedName>
</protein>
<dbReference type="AlphaFoldDB" id="A0A1X1T5C6"/>
<dbReference type="PROSITE" id="PS01117">
    <property type="entry name" value="HTH_MARR_1"/>
    <property type="match status" value="1"/>
</dbReference>
<dbReference type="PROSITE" id="PS50995">
    <property type="entry name" value="HTH_MARR_2"/>
    <property type="match status" value="1"/>
</dbReference>
<dbReference type="SMART" id="SM00347">
    <property type="entry name" value="HTH_MARR"/>
    <property type="match status" value="1"/>
</dbReference>
<dbReference type="InterPro" id="IPR023187">
    <property type="entry name" value="Tscrpt_reg_MarR-type_CS"/>
</dbReference>
<comment type="caution">
    <text evidence="5">The sequence shown here is derived from an EMBL/GenBank/DDBJ whole genome shotgun (WGS) entry which is preliminary data.</text>
</comment>
<dbReference type="PANTHER" id="PTHR33164">
    <property type="entry name" value="TRANSCRIPTIONAL REGULATOR, MARR FAMILY"/>
    <property type="match status" value="1"/>
</dbReference>
<evidence type="ECO:0000256" key="1">
    <source>
        <dbReference type="ARBA" id="ARBA00023015"/>
    </source>
</evidence>
<evidence type="ECO:0000256" key="2">
    <source>
        <dbReference type="ARBA" id="ARBA00023125"/>
    </source>
</evidence>
<dbReference type="GO" id="GO:0006950">
    <property type="term" value="P:response to stress"/>
    <property type="evidence" value="ECO:0007669"/>
    <property type="project" value="TreeGrafter"/>
</dbReference>
<dbReference type="EMBL" id="LQOT01000076">
    <property type="protein sequence ID" value="ORV39709.1"/>
    <property type="molecule type" value="Genomic_DNA"/>
</dbReference>
<dbReference type="Pfam" id="PF12802">
    <property type="entry name" value="MarR_2"/>
    <property type="match status" value="1"/>
</dbReference>
<reference evidence="5 6" key="1">
    <citation type="submission" date="2016-01" db="EMBL/GenBank/DDBJ databases">
        <title>The new phylogeny of the genus Mycobacterium.</title>
        <authorList>
            <person name="Tarcisio F."/>
            <person name="Conor M."/>
            <person name="Antonella G."/>
            <person name="Elisabetta G."/>
            <person name="Giulia F.S."/>
            <person name="Sara T."/>
            <person name="Anna F."/>
            <person name="Clotilde B."/>
            <person name="Roberto B."/>
            <person name="Veronica D.S."/>
            <person name="Fabio R."/>
            <person name="Monica P."/>
            <person name="Olivier J."/>
            <person name="Enrico T."/>
            <person name="Nicola S."/>
        </authorList>
    </citation>
    <scope>NUCLEOTIDE SEQUENCE [LARGE SCALE GENOMIC DNA]</scope>
    <source>
        <strain evidence="5 6">ATCC 27353</strain>
    </source>
</reference>
<dbReference type="InterPro" id="IPR000835">
    <property type="entry name" value="HTH_MarR-typ"/>
</dbReference>
<dbReference type="PRINTS" id="PR00598">
    <property type="entry name" value="HTHMARR"/>
</dbReference>
<dbReference type="STRING" id="188915.AWC02_20280"/>
<evidence type="ECO:0000313" key="5">
    <source>
        <dbReference type="EMBL" id="ORV39709.1"/>
    </source>
</evidence>